<organism evidence="2 3">
    <name type="scientific">Geoglobus ahangari</name>
    <dbReference type="NCBI Taxonomy" id="113653"/>
    <lineage>
        <taxon>Archaea</taxon>
        <taxon>Methanobacteriati</taxon>
        <taxon>Methanobacteriota</taxon>
        <taxon>Archaeoglobi</taxon>
        <taxon>Archaeoglobales</taxon>
        <taxon>Archaeoglobaceae</taxon>
        <taxon>Geoglobus</taxon>
    </lineage>
</organism>
<dbReference type="GO" id="GO:0015948">
    <property type="term" value="P:methanogenesis"/>
    <property type="evidence" value="ECO:0007669"/>
    <property type="project" value="InterPro"/>
</dbReference>
<dbReference type="AlphaFoldDB" id="A0A0F7IFG0"/>
<dbReference type="NCBIfam" id="TIGR03129">
    <property type="entry name" value="one_C_dehyd_B"/>
    <property type="match status" value="1"/>
</dbReference>
<dbReference type="GO" id="GO:0016020">
    <property type="term" value="C:membrane"/>
    <property type="evidence" value="ECO:0007669"/>
    <property type="project" value="TreeGrafter"/>
</dbReference>
<dbReference type="PANTHER" id="PTHR43105">
    <property type="entry name" value="RESPIRATORY NITRATE REDUCTASE"/>
    <property type="match status" value="1"/>
</dbReference>
<dbReference type="HOGENOM" id="CLU_034348_0_0_2"/>
<gene>
    <name evidence="2" type="ORF">GAH_01137</name>
</gene>
<dbReference type="GO" id="GO:0018493">
    <property type="term" value="F:formylmethanofuran dehydrogenase activity"/>
    <property type="evidence" value="ECO:0007669"/>
    <property type="project" value="InterPro"/>
</dbReference>
<keyword evidence="1 2" id="KW-0560">Oxidoreductase</keyword>
<dbReference type="InParanoid" id="A0A0F7IFG0"/>
<evidence type="ECO:0000313" key="3">
    <source>
        <dbReference type="Proteomes" id="UP000034723"/>
    </source>
</evidence>
<dbReference type="PATRIC" id="fig|113653.22.peg.1131"/>
<name>A0A0F7IFG0_9EURY</name>
<evidence type="ECO:0000256" key="1">
    <source>
        <dbReference type="ARBA" id="ARBA00023002"/>
    </source>
</evidence>
<keyword evidence="3" id="KW-1185">Reference proteome</keyword>
<dbReference type="PIRSF" id="PIRSF005646">
    <property type="entry name" value="FwdB"/>
    <property type="match status" value="1"/>
</dbReference>
<dbReference type="Proteomes" id="UP000034723">
    <property type="component" value="Chromosome"/>
</dbReference>
<dbReference type="PANTHER" id="PTHR43105:SF14">
    <property type="entry name" value="FORMATE DEHYDROGENASE H"/>
    <property type="match status" value="1"/>
</dbReference>
<reference evidence="2 3" key="1">
    <citation type="submission" date="2015-04" db="EMBL/GenBank/DDBJ databases">
        <title>The complete genome sequence of the hyperthermophilic, obligate iron-reducing archaeon Geoglobus ahangari strain 234T.</title>
        <authorList>
            <person name="Manzella M.P."/>
            <person name="Holmes D.E."/>
            <person name="Rocheleau J.M."/>
            <person name="Chung A."/>
            <person name="Reguera G."/>
            <person name="Kashefi K."/>
        </authorList>
    </citation>
    <scope>NUCLEOTIDE SEQUENCE [LARGE SCALE GENOMIC DNA]</scope>
    <source>
        <strain evidence="2 3">234</strain>
    </source>
</reference>
<dbReference type="CDD" id="cd02761">
    <property type="entry name" value="MopB_FmdB-FwdB"/>
    <property type="match status" value="1"/>
</dbReference>
<evidence type="ECO:0000313" key="2">
    <source>
        <dbReference type="EMBL" id="AKG91548.1"/>
    </source>
</evidence>
<dbReference type="GO" id="GO:0003954">
    <property type="term" value="F:NADH dehydrogenase activity"/>
    <property type="evidence" value="ECO:0007669"/>
    <property type="project" value="TreeGrafter"/>
</dbReference>
<sequence>MIMPVTCAGCSCLCDDIEVKVEGDRITHVLHACRRGAGIFLNHQSSRAKPKVDGREVDFDSAIERAQELIKESENLAIYGLDTTTLEAQKLAIELAEKKGAYIDDNSTFCLGDFVEMVLRGELPSTTLEEVKNNAYVIVYWGVDPYHSLSRHMSRYTYYPRGGKRQRGYEEDRFLVVIDVRKTHTAKLAKKNARFFEVKDDLEIIEAFSQALEGKAPKIYANDIPRVLKEMEKADFNVIFGGLGLKYGLKGNYEPFKELVRKMNEKTSVYFIPAGCHPNMRGFNELMFEKTGSINKYSFREQKSSEDYAFYRLLESESIDTAIVIGTDPLNSLPFEYAKKLAKINTIVIDPRVTFTGEVAKVVIPSAIAGVEAGGTMVRSDGVRVELKPVFESEVNDETILRKLLEVV</sequence>
<dbReference type="EC" id="1.2.99.5" evidence="2"/>
<protein>
    <submittedName>
        <fullName evidence="2">Formylmethanofuran dehydrogenase, subunit B</fullName>
        <ecNumber evidence="2">1.2.99.5</ecNumber>
    </submittedName>
</protein>
<dbReference type="InterPro" id="IPR016457">
    <property type="entry name" value="Formylmethanofuran_DH_bsu"/>
</dbReference>
<dbReference type="EMBL" id="CP011267">
    <property type="protein sequence ID" value="AKG91548.1"/>
    <property type="molecule type" value="Genomic_DNA"/>
</dbReference>
<accession>A0A0F7IFG0</accession>
<dbReference type="SUPFAM" id="SSF53706">
    <property type="entry name" value="Formate dehydrogenase/DMSO reductase, domains 1-3"/>
    <property type="match status" value="1"/>
</dbReference>
<dbReference type="KEGG" id="gah:GAH_01137"/>
<dbReference type="GO" id="GO:0022904">
    <property type="term" value="P:respiratory electron transport chain"/>
    <property type="evidence" value="ECO:0007669"/>
    <property type="project" value="TreeGrafter"/>
</dbReference>
<dbReference type="InterPro" id="IPR050123">
    <property type="entry name" value="Prok_molybdopt-oxidoreductase"/>
</dbReference>
<dbReference type="STRING" id="113653.GAH_01137"/>
<proteinExistence type="predicted"/>